<dbReference type="AlphaFoldDB" id="A0A944M681"/>
<organism evidence="2 3">
    <name type="scientific">Candidatus Thiodiazotropha taylori</name>
    <dbReference type="NCBI Taxonomy" id="2792791"/>
    <lineage>
        <taxon>Bacteria</taxon>
        <taxon>Pseudomonadati</taxon>
        <taxon>Pseudomonadota</taxon>
        <taxon>Gammaproteobacteria</taxon>
        <taxon>Chromatiales</taxon>
        <taxon>Sedimenticolaceae</taxon>
        <taxon>Candidatus Thiodiazotropha</taxon>
    </lineage>
</organism>
<protein>
    <submittedName>
        <fullName evidence="2">Uncharacterized protein</fullName>
    </submittedName>
</protein>
<keyword evidence="1" id="KW-0472">Membrane</keyword>
<gene>
    <name evidence="2" type="ORF">KME65_03180</name>
</gene>
<proteinExistence type="predicted"/>
<reference evidence="2 3" key="1">
    <citation type="submission" date="2021-05" db="EMBL/GenBank/DDBJ databases">
        <title>Genetic and Functional Diversity in Clade A Lucinid endosymbionts from the Bahamas.</title>
        <authorList>
            <person name="Giani N.M."/>
            <person name="Engel A.S."/>
            <person name="Campbell B.J."/>
        </authorList>
    </citation>
    <scope>NUCLEOTIDE SEQUENCE [LARGE SCALE GENOMIC DNA]</scope>
    <source>
        <strain evidence="2">LUC16012Gg_MoonRockCtena</strain>
    </source>
</reference>
<evidence type="ECO:0000313" key="2">
    <source>
        <dbReference type="EMBL" id="MBT2987944.1"/>
    </source>
</evidence>
<evidence type="ECO:0000256" key="1">
    <source>
        <dbReference type="SAM" id="Phobius"/>
    </source>
</evidence>
<sequence>MLKKLTRLGQLSHTCGDFAFRLAGGHLSSSQERIGMRRGAKHIIGLFLLTIATAVLFQGQLFLLAAIGLMTGLSYLQFFGYFLK</sequence>
<feature type="transmembrane region" description="Helical" evidence="1">
    <location>
        <begin position="39"/>
        <end position="57"/>
    </location>
</feature>
<keyword evidence="1" id="KW-0812">Transmembrane</keyword>
<name>A0A944M681_9GAMM</name>
<accession>A0A944M681</accession>
<dbReference type="Proteomes" id="UP000770889">
    <property type="component" value="Unassembled WGS sequence"/>
</dbReference>
<keyword evidence="1" id="KW-1133">Transmembrane helix</keyword>
<comment type="caution">
    <text evidence="2">The sequence shown here is derived from an EMBL/GenBank/DDBJ whole genome shotgun (WGS) entry which is preliminary data.</text>
</comment>
<feature type="transmembrane region" description="Helical" evidence="1">
    <location>
        <begin position="63"/>
        <end position="83"/>
    </location>
</feature>
<evidence type="ECO:0000313" key="3">
    <source>
        <dbReference type="Proteomes" id="UP000770889"/>
    </source>
</evidence>
<dbReference type="EMBL" id="JAHHGM010000002">
    <property type="protein sequence ID" value="MBT2987944.1"/>
    <property type="molecule type" value="Genomic_DNA"/>
</dbReference>